<gene>
    <name evidence="2" type="ORF">B0F90DRAFT_1920960</name>
</gene>
<proteinExistence type="predicted"/>
<feature type="compositionally biased region" description="Basic and acidic residues" evidence="1">
    <location>
        <begin position="1"/>
        <end position="13"/>
    </location>
</feature>
<protein>
    <submittedName>
        <fullName evidence="2">Uncharacterized protein</fullName>
    </submittedName>
</protein>
<evidence type="ECO:0000256" key="1">
    <source>
        <dbReference type="SAM" id="MobiDB-lite"/>
    </source>
</evidence>
<sequence length="274" mass="31050">MAADPTSREDEHTSPLPNLPDCGSRNETRNYFRYPLSIDILNMNPVQATIDNQRTSTAEDNIPVEEPMQKRSLLEFRDFGISDPQYYLPSIELFELYEKNQTPIGDGVLETGGFVPNDFPVLKAPSQALNDYIFDVDTQRTVQPVPDAETGGSLPNDFPVLKAPSQALNDYGFDVDTQRPVQPVPVCTTPPSLKGALPQNRGAKGNETAGNPFKCPCGSRYEQQQGLNRHKRDKHKPKKRCDLCPDFMWPEGRRYIYKKHVREKHGLLYDHIFN</sequence>
<name>A0AAD4LWD7_9AGAM</name>
<keyword evidence="3" id="KW-1185">Reference proteome</keyword>
<dbReference type="EMBL" id="WTXG01000209">
    <property type="protein sequence ID" value="KAI0290648.1"/>
    <property type="molecule type" value="Genomic_DNA"/>
</dbReference>
<dbReference type="Gene3D" id="3.30.160.60">
    <property type="entry name" value="Classic Zinc Finger"/>
    <property type="match status" value="1"/>
</dbReference>
<dbReference type="Proteomes" id="UP001203297">
    <property type="component" value="Unassembled WGS sequence"/>
</dbReference>
<dbReference type="AlphaFoldDB" id="A0AAD4LWD7"/>
<organism evidence="2 3">
    <name type="scientific">Multifurca ochricompacta</name>
    <dbReference type="NCBI Taxonomy" id="376703"/>
    <lineage>
        <taxon>Eukaryota</taxon>
        <taxon>Fungi</taxon>
        <taxon>Dikarya</taxon>
        <taxon>Basidiomycota</taxon>
        <taxon>Agaricomycotina</taxon>
        <taxon>Agaricomycetes</taxon>
        <taxon>Russulales</taxon>
        <taxon>Russulaceae</taxon>
        <taxon>Multifurca</taxon>
    </lineage>
</organism>
<evidence type="ECO:0000313" key="2">
    <source>
        <dbReference type="EMBL" id="KAI0290648.1"/>
    </source>
</evidence>
<feature type="region of interest" description="Disordered" evidence="1">
    <location>
        <begin position="1"/>
        <end position="24"/>
    </location>
</feature>
<evidence type="ECO:0000313" key="3">
    <source>
        <dbReference type="Proteomes" id="UP001203297"/>
    </source>
</evidence>
<reference evidence="2" key="1">
    <citation type="journal article" date="2022" name="New Phytol.">
        <title>Evolutionary transition to the ectomycorrhizal habit in the genomes of a hyperdiverse lineage of mushroom-forming fungi.</title>
        <authorList>
            <person name="Looney B."/>
            <person name="Miyauchi S."/>
            <person name="Morin E."/>
            <person name="Drula E."/>
            <person name="Courty P.E."/>
            <person name="Kohler A."/>
            <person name="Kuo A."/>
            <person name="LaButti K."/>
            <person name="Pangilinan J."/>
            <person name="Lipzen A."/>
            <person name="Riley R."/>
            <person name="Andreopoulos W."/>
            <person name="He G."/>
            <person name="Johnson J."/>
            <person name="Nolan M."/>
            <person name="Tritt A."/>
            <person name="Barry K.W."/>
            <person name="Grigoriev I.V."/>
            <person name="Nagy L.G."/>
            <person name="Hibbett D."/>
            <person name="Henrissat B."/>
            <person name="Matheny P.B."/>
            <person name="Labbe J."/>
            <person name="Martin F.M."/>
        </authorList>
    </citation>
    <scope>NUCLEOTIDE SEQUENCE</scope>
    <source>
        <strain evidence="2">BPL690</strain>
    </source>
</reference>
<comment type="caution">
    <text evidence="2">The sequence shown here is derived from an EMBL/GenBank/DDBJ whole genome shotgun (WGS) entry which is preliminary data.</text>
</comment>
<accession>A0AAD4LWD7</accession>